<reference evidence="2" key="1">
    <citation type="submission" date="2021-01" db="EMBL/GenBank/DDBJ databases">
        <title>Caligus Genome Assembly.</title>
        <authorList>
            <person name="Gallardo-Escarate C."/>
        </authorList>
    </citation>
    <scope>NUCLEOTIDE SEQUENCE [LARGE SCALE GENOMIC DNA]</scope>
</reference>
<accession>A0A7T8KF33</accession>
<dbReference type="Proteomes" id="UP000595437">
    <property type="component" value="Chromosome 5"/>
</dbReference>
<sequence length="55" mass="6094">MRLLFVGKLEREVCTTHHSNVASLKASTKSEMNKLNAAEVSAGCGRFKRCLEDIL</sequence>
<dbReference type="EMBL" id="CP045894">
    <property type="protein sequence ID" value="QQP54747.1"/>
    <property type="molecule type" value="Genomic_DNA"/>
</dbReference>
<proteinExistence type="predicted"/>
<organism evidence="1 2">
    <name type="scientific">Caligus rogercresseyi</name>
    <name type="common">Sea louse</name>
    <dbReference type="NCBI Taxonomy" id="217165"/>
    <lineage>
        <taxon>Eukaryota</taxon>
        <taxon>Metazoa</taxon>
        <taxon>Ecdysozoa</taxon>
        <taxon>Arthropoda</taxon>
        <taxon>Crustacea</taxon>
        <taxon>Multicrustacea</taxon>
        <taxon>Hexanauplia</taxon>
        <taxon>Copepoda</taxon>
        <taxon>Siphonostomatoida</taxon>
        <taxon>Caligidae</taxon>
        <taxon>Caligus</taxon>
    </lineage>
</organism>
<keyword evidence="2" id="KW-1185">Reference proteome</keyword>
<evidence type="ECO:0000313" key="1">
    <source>
        <dbReference type="EMBL" id="QQP54747.1"/>
    </source>
</evidence>
<gene>
    <name evidence="1" type="ORF">FKW44_007676</name>
</gene>
<dbReference type="AlphaFoldDB" id="A0A7T8KF33"/>
<protein>
    <submittedName>
        <fullName evidence="1">Uncharacterized protein</fullName>
    </submittedName>
</protein>
<evidence type="ECO:0000313" key="2">
    <source>
        <dbReference type="Proteomes" id="UP000595437"/>
    </source>
</evidence>
<name>A0A7T8KF33_CALRO</name>